<name>A0A7W3V0K5_9GAMM</name>
<comment type="caution">
    <text evidence="2">The sequence shown here is derived from an EMBL/GenBank/DDBJ whole genome shotgun (WGS) entry which is preliminary data.</text>
</comment>
<keyword evidence="1" id="KW-0812">Transmembrane</keyword>
<keyword evidence="1" id="KW-0472">Membrane</keyword>
<feature type="transmembrane region" description="Helical" evidence="1">
    <location>
        <begin position="151"/>
        <end position="173"/>
    </location>
</feature>
<gene>
    <name evidence="2" type="ORF">H4O09_09010</name>
</gene>
<feature type="transmembrane region" description="Helical" evidence="1">
    <location>
        <begin position="6"/>
        <end position="28"/>
    </location>
</feature>
<sequence length="183" mass="19668">MPLLLALPLSIALLLVLLLALWPLAFYLRLRRGTAPRQLQRWPLRLQLAGCLLSASTLLLIALVAGYWWPGALLHAAGGMACGIVLGLLARLPARVLSGPGGVFVTPSRGFVWGLLAVVVLRLGAGLWLSLQVMLAGASWPVSGWMSHAGLLGLAALLVGSALGNVCWMSHELSRQQRLYRRR</sequence>
<dbReference type="EMBL" id="JACIUV010000004">
    <property type="protein sequence ID" value="MBB1117186.1"/>
    <property type="molecule type" value="Genomic_DNA"/>
</dbReference>
<dbReference type="AlphaFoldDB" id="A0A7W3V0K5"/>
<organism evidence="2 3">
    <name type="scientific">Stenotrophomonas koreensis</name>
    <dbReference type="NCBI Taxonomy" id="266128"/>
    <lineage>
        <taxon>Bacteria</taxon>
        <taxon>Pseudomonadati</taxon>
        <taxon>Pseudomonadota</taxon>
        <taxon>Gammaproteobacteria</taxon>
        <taxon>Lysobacterales</taxon>
        <taxon>Lysobacteraceae</taxon>
        <taxon>Stenotrophomonas</taxon>
    </lineage>
</organism>
<feature type="transmembrane region" description="Helical" evidence="1">
    <location>
        <begin position="48"/>
        <end position="67"/>
    </location>
</feature>
<reference evidence="2 3" key="1">
    <citation type="submission" date="2020-08" db="EMBL/GenBank/DDBJ databases">
        <title>Stenotrophomonas sp. W1S232.</title>
        <authorList>
            <person name="Deng Y."/>
        </authorList>
    </citation>
    <scope>NUCLEOTIDE SEQUENCE [LARGE SCALE GENOMIC DNA]</scope>
    <source>
        <strain evidence="2 3">W1S232</strain>
    </source>
</reference>
<evidence type="ECO:0000256" key="1">
    <source>
        <dbReference type="SAM" id="Phobius"/>
    </source>
</evidence>
<evidence type="ECO:0000313" key="2">
    <source>
        <dbReference type="EMBL" id="MBB1117186.1"/>
    </source>
</evidence>
<dbReference type="RefSeq" id="WP_182622265.1">
    <property type="nucleotide sequence ID" value="NZ_JACIUV010000004.1"/>
</dbReference>
<feature type="transmembrane region" description="Helical" evidence="1">
    <location>
        <begin position="73"/>
        <end position="90"/>
    </location>
</feature>
<proteinExistence type="predicted"/>
<evidence type="ECO:0000313" key="3">
    <source>
        <dbReference type="Proteomes" id="UP000550609"/>
    </source>
</evidence>
<accession>A0A7W3V0K5</accession>
<feature type="transmembrane region" description="Helical" evidence="1">
    <location>
        <begin position="111"/>
        <end position="131"/>
    </location>
</feature>
<keyword evidence="1" id="KW-1133">Transmembrane helix</keyword>
<dbReference type="Proteomes" id="UP000550609">
    <property type="component" value="Unassembled WGS sequence"/>
</dbReference>
<protein>
    <submittedName>
        <fullName evidence="2">DUF1453 domain-containing protein</fullName>
    </submittedName>
</protein>